<name>A0A5B7CQV9_PORTR</name>
<dbReference type="EMBL" id="VSRR010000127">
    <property type="protein sequence ID" value="MPC10726.1"/>
    <property type="molecule type" value="Genomic_DNA"/>
</dbReference>
<comment type="caution">
    <text evidence="2">The sequence shown here is derived from an EMBL/GenBank/DDBJ whole genome shotgun (WGS) entry which is preliminary data.</text>
</comment>
<organism evidence="2 3">
    <name type="scientific">Portunus trituberculatus</name>
    <name type="common">Swimming crab</name>
    <name type="synonym">Neptunus trituberculatus</name>
    <dbReference type="NCBI Taxonomy" id="210409"/>
    <lineage>
        <taxon>Eukaryota</taxon>
        <taxon>Metazoa</taxon>
        <taxon>Ecdysozoa</taxon>
        <taxon>Arthropoda</taxon>
        <taxon>Crustacea</taxon>
        <taxon>Multicrustacea</taxon>
        <taxon>Malacostraca</taxon>
        <taxon>Eumalacostraca</taxon>
        <taxon>Eucarida</taxon>
        <taxon>Decapoda</taxon>
        <taxon>Pleocyemata</taxon>
        <taxon>Brachyura</taxon>
        <taxon>Eubrachyura</taxon>
        <taxon>Portunoidea</taxon>
        <taxon>Portunidae</taxon>
        <taxon>Portuninae</taxon>
        <taxon>Portunus</taxon>
    </lineage>
</organism>
<dbReference type="Proteomes" id="UP000324222">
    <property type="component" value="Unassembled WGS sequence"/>
</dbReference>
<dbReference type="AlphaFoldDB" id="A0A5B7CQV9"/>
<proteinExistence type="predicted"/>
<feature type="compositionally biased region" description="Polar residues" evidence="1">
    <location>
        <begin position="8"/>
        <end position="24"/>
    </location>
</feature>
<keyword evidence="3" id="KW-1185">Reference proteome</keyword>
<sequence>MIVRRCSQRSSSNTIASTTNYSDGSSDRNLKEGGDSAFATDLSFIINITQHFSNTIRGLTARLALSVTSKKRHVSPAATSPPSPTTADPQPLTSEEEPAYLE</sequence>
<evidence type="ECO:0000313" key="2">
    <source>
        <dbReference type="EMBL" id="MPC10726.1"/>
    </source>
</evidence>
<reference evidence="2 3" key="1">
    <citation type="submission" date="2019-05" db="EMBL/GenBank/DDBJ databases">
        <title>Another draft genome of Portunus trituberculatus and its Hox gene families provides insights of decapod evolution.</title>
        <authorList>
            <person name="Jeong J.-H."/>
            <person name="Song I."/>
            <person name="Kim S."/>
            <person name="Choi T."/>
            <person name="Kim D."/>
            <person name="Ryu S."/>
            <person name="Kim W."/>
        </authorList>
    </citation>
    <scope>NUCLEOTIDE SEQUENCE [LARGE SCALE GENOMIC DNA]</scope>
    <source>
        <tissue evidence="2">Muscle</tissue>
    </source>
</reference>
<gene>
    <name evidence="2" type="ORF">E2C01_003366</name>
</gene>
<feature type="region of interest" description="Disordered" evidence="1">
    <location>
        <begin position="70"/>
        <end position="102"/>
    </location>
</feature>
<accession>A0A5B7CQV9</accession>
<evidence type="ECO:0000313" key="3">
    <source>
        <dbReference type="Proteomes" id="UP000324222"/>
    </source>
</evidence>
<evidence type="ECO:0000256" key="1">
    <source>
        <dbReference type="SAM" id="MobiDB-lite"/>
    </source>
</evidence>
<feature type="region of interest" description="Disordered" evidence="1">
    <location>
        <begin position="1"/>
        <end position="33"/>
    </location>
</feature>
<protein>
    <submittedName>
        <fullName evidence="2">Uncharacterized protein</fullName>
    </submittedName>
</protein>